<gene>
    <name evidence="7" type="ORF">JJE72_10940</name>
</gene>
<feature type="region of interest" description="Disordered" evidence="5">
    <location>
        <begin position="1"/>
        <end position="38"/>
    </location>
</feature>
<dbReference type="SUPFAM" id="SSF88659">
    <property type="entry name" value="Sigma3 and sigma4 domains of RNA polymerase sigma factors"/>
    <property type="match status" value="1"/>
</dbReference>
<feature type="domain" description="RNA polymerase sigma-70 region 4" evidence="6">
    <location>
        <begin position="162"/>
        <end position="210"/>
    </location>
</feature>
<protein>
    <submittedName>
        <fullName evidence="7">Sigma-70 family RNA polymerase sigma factor</fullName>
    </submittedName>
</protein>
<dbReference type="InterPro" id="IPR036388">
    <property type="entry name" value="WH-like_DNA-bd_sf"/>
</dbReference>
<evidence type="ECO:0000256" key="3">
    <source>
        <dbReference type="ARBA" id="ARBA00023082"/>
    </source>
</evidence>
<keyword evidence="8" id="KW-1185">Reference proteome</keyword>
<evidence type="ECO:0000256" key="5">
    <source>
        <dbReference type="SAM" id="MobiDB-lite"/>
    </source>
</evidence>
<dbReference type="CDD" id="cd06171">
    <property type="entry name" value="Sigma70_r4"/>
    <property type="match status" value="1"/>
</dbReference>
<dbReference type="NCBIfam" id="TIGR02937">
    <property type="entry name" value="sigma70-ECF"/>
    <property type="match status" value="1"/>
</dbReference>
<dbReference type="Pfam" id="PF04545">
    <property type="entry name" value="Sigma70_r4"/>
    <property type="match status" value="1"/>
</dbReference>
<evidence type="ECO:0000313" key="7">
    <source>
        <dbReference type="EMBL" id="MBL0706021.1"/>
    </source>
</evidence>
<sequence>MFQPGFFSVRGRPTSRQRSWPTARLGRTPTASPEEAVPEAISDADLVPGARTEHELFTLVYRSLAPAVVAYAAARGLEDPEALAQDVFISVLPRLGGIDGGVAGLKTFVFSVAHARVVDHYRRHERRPAVVDYDPVLDTRLASSAEHEALVATGQTDAELLIGKLKGDQKEVLTLRIVAELSIEEVASVLGKTPGAVKQLQRRALLALREHVSEEEWVR</sequence>
<comment type="similarity">
    <text evidence="1">Belongs to the sigma-70 factor family. ECF subfamily.</text>
</comment>
<dbReference type="Gene3D" id="1.10.10.10">
    <property type="entry name" value="Winged helix-like DNA-binding domain superfamily/Winged helix DNA-binding domain"/>
    <property type="match status" value="1"/>
</dbReference>
<evidence type="ECO:0000259" key="6">
    <source>
        <dbReference type="Pfam" id="PF04545"/>
    </source>
</evidence>
<dbReference type="PANTHER" id="PTHR43133">
    <property type="entry name" value="RNA POLYMERASE ECF-TYPE SIGMA FACTO"/>
    <property type="match status" value="1"/>
</dbReference>
<dbReference type="Proteomes" id="UP000639051">
    <property type="component" value="Unassembled WGS sequence"/>
</dbReference>
<evidence type="ECO:0000313" key="8">
    <source>
        <dbReference type="Proteomes" id="UP000639051"/>
    </source>
</evidence>
<dbReference type="InterPro" id="IPR013325">
    <property type="entry name" value="RNA_pol_sigma_r2"/>
</dbReference>
<keyword evidence="2" id="KW-0805">Transcription regulation</keyword>
<dbReference type="InterPro" id="IPR013324">
    <property type="entry name" value="RNA_pol_sigma_r3/r4-like"/>
</dbReference>
<comment type="caution">
    <text evidence="7">The sequence shown here is derived from an EMBL/GenBank/DDBJ whole genome shotgun (WGS) entry which is preliminary data.</text>
</comment>
<dbReference type="InterPro" id="IPR039425">
    <property type="entry name" value="RNA_pol_sigma-70-like"/>
</dbReference>
<evidence type="ECO:0000256" key="1">
    <source>
        <dbReference type="ARBA" id="ARBA00010641"/>
    </source>
</evidence>
<dbReference type="InterPro" id="IPR014284">
    <property type="entry name" value="RNA_pol_sigma-70_dom"/>
</dbReference>
<evidence type="ECO:0000256" key="4">
    <source>
        <dbReference type="ARBA" id="ARBA00023163"/>
    </source>
</evidence>
<keyword evidence="4" id="KW-0804">Transcription</keyword>
<dbReference type="PANTHER" id="PTHR43133:SF57">
    <property type="entry name" value="RNA POLYMERASE SIGMA-70 FACTOR"/>
    <property type="match status" value="1"/>
</dbReference>
<accession>A0ABS1K2Z4</accession>
<dbReference type="Gene3D" id="1.10.1740.10">
    <property type="match status" value="1"/>
</dbReference>
<dbReference type="SUPFAM" id="SSF88946">
    <property type="entry name" value="Sigma2 domain of RNA polymerase sigma factors"/>
    <property type="match status" value="1"/>
</dbReference>
<name>A0ABS1K2Z4_9MICC</name>
<organism evidence="7 8">
    <name type="scientific">Sinomonas cellulolyticus</name>
    <dbReference type="NCBI Taxonomy" id="2801916"/>
    <lineage>
        <taxon>Bacteria</taxon>
        <taxon>Bacillati</taxon>
        <taxon>Actinomycetota</taxon>
        <taxon>Actinomycetes</taxon>
        <taxon>Micrococcales</taxon>
        <taxon>Micrococcaceae</taxon>
        <taxon>Sinomonas</taxon>
    </lineage>
</organism>
<reference evidence="7 8" key="1">
    <citation type="submission" date="2021-01" db="EMBL/GenBank/DDBJ databases">
        <title>Genome public.</title>
        <authorList>
            <person name="Liu C."/>
            <person name="Sun Q."/>
        </authorList>
    </citation>
    <scope>NUCLEOTIDE SEQUENCE [LARGE SCALE GENOMIC DNA]</scope>
    <source>
        <strain evidence="7 8">JC656</strain>
    </source>
</reference>
<dbReference type="EMBL" id="JAERRC010000024">
    <property type="protein sequence ID" value="MBL0706021.1"/>
    <property type="molecule type" value="Genomic_DNA"/>
</dbReference>
<proteinExistence type="inferred from homology"/>
<evidence type="ECO:0000256" key="2">
    <source>
        <dbReference type="ARBA" id="ARBA00023015"/>
    </source>
</evidence>
<dbReference type="InterPro" id="IPR007630">
    <property type="entry name" value="RNA_pol_sigma70_r4"/>
</dbReference>
<keyword evidence="3" id="KW-0731">Sigma factor</keyword>